<dbReference type="RefSeq" id="WP_215533624.1">
    <property type="nucleotide sequence ID" value="NZ_AP023321.1"/>
</dbReference>
<evidence type="ECO:0000259" key="1">
    <source>
        <dbReference type="SMART" id="SM00382"/>
    </source>
</evidence>
<dbReference type="GO" id="GO:0005524">
    <property type="term" value="F:ATP binding"/>
    <property type="evidence" value="ECO:0007669"/>
    <property type="project" value="InterPro"/>
</dbReference>
<evidence type="ECO:0000313" key="3">
    <source>
        <dbReference type="Proteomes" id="UP000593890"/>
    </source>
</evidence>
<organism evidence="2 3">
    <name type="scientific">Solibaculum mannosilyticum</name>
    <dbReference type="NCBI Taxonomy" id="2780922"/>
    <lineage>
        <taxon>Bacteria</taxon>
        <taxon>Bacillati</taxon>
        <taxon>Bacillota</taxon>
        <taxon>Clostridia</taxon>
        <taxon>Eubacteriales</taxon>
        <taxon>Oscillospiraceae</taxon>
        <taxon>Solibaculum</taxon>
    </lineage>
</organism>
<dbReference type="PANTHER" id="PTHR10285">
    <property type="entry name" value="URIDINE KINASE"/>
    <property type="match status" value="1"/>
</dbReference>
<dbReference type="InterPro" id="IPR027417">
    <property type="entry name" value="P-loop_NTPase"/>
</dbReference>
<dbReference type="CDD" id="cd02028">
    <property type="entry name" value="UMPK_like"/>
    <property type="match status" value="1"/>
</dbReference>
<sequence>MRNMANAVNCLDDINALAILDSAKLIANDDASYRNVLDQLAADFTNGQSCCRVVMLAGPSGSGKTTTAHMLAEAIQNCGRNAFVVSLDNFYRGVGKAPRLEDGSYDYESVEALDYERLQENLIQLLDEGRAYFPIYDFEKGSPADHSNLIELGKEDIIILEGIHALNPIVIGALKDKGCLIRLYISVETPYVDAKGDVVLTARDTRLLRRMLRDYRFRNADLSRTFSMWKQVCRGEDLYLFPYKDHSDIIVDSFHCFEPCVYRELMMPLVQQMNVTDPHYGKAVSLMDALSRFEKISVELVPQSSMIREFTGGGKYL</sequence>
<gene>
    <name evidence="2" type="ORF">C12CBH8_08290</name>
</gene>
<name>A0A7I8D096_9FIRM</name>
<proteinExistence type="predicted"/>
<dbReference type="EMBL" id="AP023321">
    <property type="protein sequence ID" value="BCI60190.1"/>
    <property type="molecule type" value="Genomic_DNA"/>
</dbReference>
<dbReference type="InterPro" id="IPR006083">
    <property type="entry name" value="PRK/URK"/>
</dbReference>
<dbReference type="Proteomes" id="UP000593890">
    <property type="component" value="Chromosome"/>
</dbReference>
<dbReference type="AlphaFoldDB" id="A0A7I8D096"/>
<dbReference type="GO" id="GO:0016301">
    <property type="term" value="F:kinase activity"/>
    <property type="evidence" value="ECO:0007669"/>
    <property type="project" value="InterPro"/>
</dbReference>
<dbReference type="SUPFAM" id="SSF52540">
    <property type="entry name" value="P-loop containing nucleoside triphosphate hydrolases"/>
    <property type="match status" value="1"/>
</dbReference>
<reference evidence="3" key="1">
    <citation type="submission" date="2020-07" db="EMBL/GenBank/DDBJ databases">
        <title>Complete genome sequencing of Clostridia bacterium strain 12CBH8.</title>
        <authorList>
            <person name="Sakamoto M."/>
            <person name="Murakami T."/>
            <person name="Mori H."/>
        </authorList>
    </citation>
    <scope>NUCLEOTIDE SEQUENCE [LARGE SCALE GENOMIC DNA]</scope>
    <source>
        <strain evidence="3">12CBH8</strain>
    </source>
</reference>
<evidence type="ECO:0000313" key="2">
    <source>
        <dbReference type="EMBL" id="BCI60190.1"/>
    </source>
</evidence>
<dbReference type="Pfam" id="PF00485">
    <property type="entry name" value="PRK"/>
    <property type="match status" value="1"/>
</dbReference>
<feature type="domain" description="AAA+ ATPase" evidence="1">
    <location>
        <begin position="50"/>
        <end position="223"/>
    </location>
</feature>
<keyword evidence="3" id="KW-1185">Reference proteome</keyword>
<dbReference type="InterPro" id="IPR003593">
    <property type="entry name" value="AAA+_ATPase"/>
</dbReference>
<dbReference type="Gene3D" id="3.40.50.300">
    <property type="entry name" value="P-loop containing nucleotide triphosphate hydrolases"/>
    <property type="match status" value="1"/>
</dbReference>
<dbReference type="SMART" id="SM00382">
    <property type="entry name" value="AAA"/>
    <property type="match status" value="1"/>
</dbReference>
<protein>
    <recommendedName>
        <fullName evidence="1">AAA+ ATPase domain-containing protein</fullName>
    </recommendedName>
</protein>
<accession>A0A7I8D096</accession>
<dbReference type="KEGG" id="sman:C12CBH8_08290"/>